<sequence>MKKLVLLILTMVSVGALKAQTPAEIEKAQKEAMQQISKQLNCDTLSKLLNAQYNDLDKTQLTKEQLTQYEANIDSQIKICKEYAQFLKTGSYPNTSEPENEEVSKPETNLEIGEKKPNIKSLEISAGYKITYLIKDEGKTDRIDMYLSDTSPNYTISAKDPETGQKFYSIYKANEKKIYSVAQNMVITMDMNANQKSMFGDFAPDFSKIQKYKLTPTGKSKTIAGYLSQEFSGKDEEGNPTKIWISYSLKTGSYIMPGTKYVEAERAIYKKVYSNDNQGFFLAFNTVASGGTTEMIAESIQKITAPISISVEGYNWVDRNQMMNNLTPPKN</sequence>
<dbReference type="Proteomes" id="UP001597546">
    <property type="component" value="Unassembled WGS sequence"/>
</dbReference>
<evidence type="ECO:0000313" key="3">
    <source>
        <dbReference type="Proteomes" id="UP001597546"/>
    </source>
</evidence>
<protein>
    <recommendedName>
        <fullName evidence="4">DUF4412 domain-containing protein</fullName>
    </recommendedName>
</protein>
<organism evidence="2 3">
    <name type="scientific">Pedobacter alpinus</name>
    <dbReference type="NCBI Taxonomy" id="1590643"/>
    <lineage>
        <taxon>Bacteria</taxon>
        <taxon>Pseudomonadati</taxon>
        <taxon>Bacteroidota</taxon>
        <taxon>Sphingobacteriia</taxon>
        <taxon>Sphingobacteriales</taxon>
        <taxon>Sphingobacteriaceae</taxon>
        <taxon>Pedobacter</taxon>
    </lineage>
</organism>
<name>A0ABW5TWH6_9SPHI</name>
<feature type="chain" id="PRO_5046991642" description="DUF4412 domain-containing protein" evidence="1">
    <location>
        <begin position="20"/>
        <end position="331"/>
    </location>
</feature>
<gene>
    <name evidence="2" type="ORF">ACFSSE_17400</name>
</gene>
<evidence type="ECO:0000256" key="1">
    <source>
        <dbReference type="SAM" id="SignalP"/>
    </source>
</evidence>
<reference evidence="3" key="1">
    <citation type="journal article" date="2019" name="Int. J. Syst. Evol. Microbiol.">
        <title>The Global Catalogue of Microorganisms (GCM) 10K type strain sequencing project: providing services to taxonomists for standard genome sequencing and annotation.</title>
        <authorList>
            <consortium name="The Broad Institute Genomics Platform"/>
            <consortium name="The Broad Institute Genome Sequencing Center for Infectious Disease"/>
            <person name="Wu L."/>
            <person name="Ma J."/>
        </authorList>
    </citation>
    <scope>NUCLEOTIDE SEQUENCE [LARGE SCALE GENOMIC DNA]</scope>
    <source>
        <strain evidence="3">KCTC 42456</strain>
    </source>
</reference>
<keyword evidence="1" id="KW-0732">Signal</keyword>
<feature type="signal peptide" evidence="1">
    <location>
        <begin position="1"/>
        <end position="19"/>
    </location>
</feature>
<proteinExistence type="predicted"/>
<dbReference type="EMBL" id="JBHULV010000056">
    <property type="protein sequence ID" value="MFD2733489.1"/>
    <property type="molecule type" value="Genomic_DNA"/>
</dbReference>
<evidence type="ECO:0000313" key="2">
    <source>
        <dbReference type="EMBL" id="MFD2733489.1"/>
    </source>
</evidence>
<dbReference type="RefSeq" id="WP_379045217.1">
    <property type="nucleotide sequence ID" value="NZ_JBHSKW010000051.1"/>
</dbReference>
<keyword evidence="3" id="KW-1185">Reference proteome</keyword>
<evidence type="ECO:0008006" key="4">
    <source>
        <dbReference type="Google" id="ProtNLM"/>
    </source>
</evidence>
<accession>A0ABW5TWH6</accession>
<comment type="caution">
    <text evidence="2">The sequence shown here is derived from an EMBL/GenBank/DDBJ whole genome shotgun (WGS) entry which is preliminary data.</text>
</comment>